<keyword evidence="3" id="KW-1185">Reference proteome</keyword>
<gene>
    <name evidence="2" type="ORF">WQQ_13950</name>
</gene>
<feature type="compositionally biased region" description="Polar residues" evidence="1">
    <location>
        <begin position="1"/>
        <end position="11"/>
    </location>
</feature>
<protein>
    <submittedName>
        <fullName evidence="2">Uncharacterized protein</fullName>
    </submittedName>
</protein>
<evidence type="ECO:0000313" key="2">
    <source>
        <dbReference type="EMBL" id="EIT71258.1"/>
    </source>
</evidence>
<evidence type="ECO:0000256" key="1">
    <source>
        <dbReference type="SAM" id="MobiDB-lite"/>
    </source>
</evidence>
<proteinExistence type="predicted"/>
<name>I8TC84_9GAMM</name>
<dbReference type="EMBL" id="AKGD01000001">
    <property type="protein sequence ID" value="EIT71258.1"/>
    <property type="molecule type" value="Genomic_DNA"/>
</dbReference>
<dbReference type="Proteomes" id="UP000003704">
    <property type="component" value="Unassembled WGS sequence"/>
</dbReference>
<feature type="region of interest" description="Disordered" evidence="1">
    <location>
        <begin position="1"/>
        <end position="38"/>
    </location>
</feature>
<comment type="caution">
    <text evidence="2">The sequence shown here is derived from an EMBL/GenBank/DDBJ whole genome shotgun (WGS) entry which is preliminary data.</text>
</comment>
<sequence length="38" mass="4033">MTAHANWNSRSLSERATEPSYGSRSASPRKGGLAVAQT</sequence>
<reference evidence="2 3" key="1">
    <citation type="journal article" date="2012" name="J. Bacteriol.">
        <title>Genome Sequence of n-Alkane-Degrading Hydrocarboniphaga effusa Strain AP103T (ATCC BAA-332T).</title>
        <authorList>
            <person name="Chang H.K."/>
            <person name="Zylstra G.J."/>
            <person name="Chae J.C."/>
        </authorList>
    </citation>
    <scope>NUCLEOTIDE SEQUENCE [LARGE SCALE GENOMIC DNA]</scope>
    <source>
        <strain evidence="2 3">AP103</strain>
    </source>
</reference>
<organism evidence="2 3">
    <name type="scientific">Hydrocarboniphaga effusa AP103</name>
    <dbReference type="NCBI Taxonomy" id="1172194"/>
    <lineage>
        <taxon>Bacteria</taxon>
        <taxon>Pseudomonadati</taxon>
        <taxon>Pseudomonadota</taxon>
        <taxon>Gammaproteobacteria</taxon>
        <taxon>Nevskiales</taxon>
        <taxon>Nevskiaceae</taxon>
        <taxon>Hydrocarboniphaga</taxon>
    </lineage>
</organism>
<accession>I8TC84</accession>
<dbReference type="STRING" id="1172194.WQQ_13950"/>
<evidence type="ECO:0000313" key="3">
    <source>
        <dbReference type="Proteomes" id="UP000003704"/>
    </source>
</evidence>
<dbReference type="AlphaFoldDB" id="I8TC84"/>